<accession>A0AAD5SGY4</accession>
<evidence type="ECO:0000256" key="1">
    <source>
        <dbReference type="ARBA" id="ARBA00022737"/>
    </source>
</evidence>
<organism evidence="4 5">
    <name type="scientific">Rhizophlyctis rosea</name>
    <dbReference type="NCBI Taxonomy" id="64517"/>
    <lineage>
        <taxon>Eukaryota</taxon>
        <taxon>Fungi</taxon>
        <taxon>Fungi incertae sedis</taxon>
        <taxon>Chytridiomycota</taxon>
        <taxon>Chytridiomycota incertae sedis</taxon>
        <taxon>Chytridiomycetes</taxon>
        <taxon>Rhizophlyctidales</taxon>
        <taxon>Rhizophlyctidaceae</taxon>
        <taxon>Rhizophlyctis</taxon>
    </lineage>
</organism>
<dbReference type="InterPro" id="IPR002885">
    <property type="entry name" value="PPR_rpt"/>
</dbReference>
<evidence type="ECO:0000256" key="2">
    <source>
        <dbReference type="PROSITE-ProRule" id="PRU00708"/>
    </source>
</evidence>
<dbReference type="Pfam" id="PF13812">
    <property type="entry name" value="PPR_3"/>
    <property type="match status" value="1"/>
</dbReference>
<dbReference type="PANTHER" id="PTHR47936:SF1">
    <property type="entry name" value="PENTATRICOPEPTIDE REPEAT-CONTAINING PROTEIN GUN1, CHLOROPLASTIC"/>
    <property type="match status" value="1"/>
</dbReference>
<feature type="repeat" description="PPR" evidence="2">
    <location>
        <begin position="829"/>
        <end position="863"/>
    </location>
</feature>
<feature type="repeat" description="PPR" evidence="2">
    <location>
        <begin position="794"/>
        <end position="828"/>
    </location>
</feature>
<name>A0AAD5SGY4_9FUNG</name>
<dbReference type="PANTHER" id="PTHR47936">
    <property type="entry name" value="PPR_LONG DOMAIN-CONTAINING PROTEIN"/>
    <property type="match status" value="1"/>
</dbReference>
<dbReference type="EMBL" id="JADGJD010000127">
    <property type="protein sequence ID" value="KAJ3054586.1"/>
    <property type="molecule type" value="Genomic_DNA"/>
</dbReference>
<sequence length="1245" mass="139480">MSSIPASAARHWRLDGASLWPINKARTVNQSPAALKPPAPYRYSNDHSRSALLARPTRNSSLQLLFPLSTAGGLSNGPKADSINALRSSRLKPYTPSGKRGRYYSIVSEAKASAGITLEKSDVGSGKHQLDIGTDNGEPAQTLRNSPDVDKAQAKWEGFLRAYDDDCLDSFSDAEFCDVLNALQYVNPGSTGVSGWAQRVLDDMVGIGRAPQGEHLLLALELHQRDRNREAVRNTFNRLTQLQNSLPGRAFEIMIDIEGRDHNGGRCDELLKQMEESQMPFNPQILETCAYAFIRARHLPGLKRCCDILDTLSPPNLDGIYERLLLFGASGLKGPETMSLFERMALLGFSPKRADFNRILRMFGKLDEASSAARVWESMDASGFRPDISTYEELSYLAKGGTLDLAIGKLKEGYRGGSGPDKRRLRVVAERMFRVAGKDKRFADALKCYDLCIELGVYISDERVQFLGRSIAVGALAHPDRIYLSYAERKVPIQPPLRRSFVKALLENGDIDLASECFLTLQKGHAVPHDSTCRHLLESLGAEGFLEEFEKCLAHLVELGIVLPTAMSNRIIESLRRRLGTILRQSVEAERASWSVFKTMREWQRKTADAAPDGFTYELLFSDCHELLDTQAAVEVLKSLDNQIINRFFRIPTFASAVNTFIKASRFEEAHRWILLCHVAYPEAQFPVSLYTTLITHFLENDNLAAATKLYDSMESRKVRMPIAISNLFLRYYAQKQQPAEVQQWERRVSAKSDDTGSSLKDYTTLISAAARRQDLDAAIHHFEQMQAKGIKPDVWAHTAVIGACVAVNNIHTASAVFDEMKRLNIAPSAMTYETLISGYARRGRFAEVDRYLSEMREMGFDTSTASLHRSLLYAYAESHTGKMWTEFQSLLKHEKNPSLPTMNVLMNGYAKRGDLAGCDKVMAFMRHHNYKLDIRTWTNYMEACARTGDYVAMGEVWHKLIKKGPKPDAVLIGVAVKGVLEGTELQQGRRKDDRWELRMDVARKFLERAVKHEAGIVDVGSFNHVVEAYARVKDVPGMLNAVQWMESLKKMPNGFTWCTVMEGCSSRGEALTCVDIFGALQGRTPSLQRARMRGWNVKHFDHLNELPPAAISVVLDACGFGALLPNARKIWLHLVEQRYPLNSNHLTSFAECLVRCGRFTEAADLVEFAERPDSGLPKPEVKTFVNIISMLVSREKWEDAMRVWNLVEARKGKWGEAVKSKARKALIKLASFGKNVGAGSALRS</sequence>
<evidence type="ECO:0008006" key="6">
    <source>
        <dbReference type="Google" id="ProtNLM"/>
    </source>
</evidence>
<keyword evidence="5" id="KW-1185">Reference proteome</keyword>
<dbReference type="SUPFAM" id="SSF48452">
    <property type="entry name" value="TPR-like"/>
    <property type="match status" value="1"/>
</dbReference>
<evidence type="ECO:0000313" key="4">
    <source>
        <dbReference type="EMBL" id="KAJ3054586.1"/>
    </source>
</evidence>
<comment type="caution">
    <text evidence="4">The sequence shown here is derived from an EMBL/GenBank/DDBJ whole genome shotgun (WGS) entry which is preliminary data.</text>
</comment>
<dbReference type="PROSITE" id="PS51375">
    <property type="entry name" value="PPR"/>
    <property type="match status" value="4"/>
</dbReference>
<reference evidence="4" key="1">
    <citation type="submission" date="2020-05" db="EMBL/GenBank/DDBJ databases">
        <title>Phylogenomic resolution of chytrid fungi.</title>
        <authorList>
            <person name="Stajich J.E."/>
            <person name="Amses K."/>
            <person name="Simmons R."/>
            <person name="Seto K."/>
            <person name="Myers J."/>
            <person name="Bonds A."/>
            <person name="Quandt C.A."/>
            <person name="Barry K."/>
            <person name="Liu P."/>
            <person name="Grigoriev I."/>
            <person name="Longcore J.E."/>
            <person name="James T.Y."/>
        </authorList>
    </citation>
    <scope>NUCLEOTIDE SEQUENCE</scope>
    <source>
        <strain evidence="4">JEL0318</strain>
    </source>
</reference>
<keyword evidence="1" id="KW-0677">Repeat</keyword>
<dbReference type="Gene3D" id="1.25.40.10">
    <property type="entry name" value="Tetratricopeptide repeat domain"/>
    <property type="match status" value="6"/>
</dbReference>
<evidence type="ECO:0000313" key="5">
    <source>
        <dbReference type="Proteomes" id="UP001212841"/>
    </source>
</evidence>
<dbReference type="InterPro" id="IPR011990">
    <property type="entry name" value="TPR-like_helical_dom_sf"/>
</dbReference>
<protein>
    <recommendedName>
        <fullName evidence="6">Pentacotripeptide-repeat region of PRORP domain-containing protein</fullName>
    </recommendedName>
</protein>
<dbReference type="NCBIfam" id="TIGR00756">
    <property type="entry name" value="PPR"/>
    <property type="match status" value="3"/>
</dbReference>
<dbReference type="Proteomes" id="UP001212841">
    <property type="component" value="Unassembled WGS sequence"/>
</dbReference>
<feature type="repeat" description="PPR" evidence="2">
    <location>
        <begin position="759"/>
        <end position="793"/>
    </location>
</feature>
<proteinExistence type="predicted"/>
<feature type="repeat" description="PPR" evidence="2">
    <location>
        <begin position="934"/>
        <end position="968"/>
    </location>
</feature>
<dbReference type="Pfam" id="PF01535">
    <property type="entry name" value="PPR"/>
    <property type="match status" value="2"/>
</dbReference>
<gene>
    <name evidence="4" type="ORF">HK097_001367</name>
</gene>
<evidence type="ECO:0000256" key="3">
    <source>
        <dbReference type="SAM" id="MobiDB-lite"/>
    </source>
</evidence>
<feature type="region of interest" description="Disordered" evidence="3">
    <location>
        <begin position="124"/>
        <end position="148"/>
    </location>
</feature>
<dbReference type="AlphaFoldDB" id="A0AAD5SGY4"/>